<feature type="transmembrane region" description="Helical" evidence="1">
    <location>
        <begin position="181"/>
        <end position="202"/>
    </location>
</feature>
<dbReference type="Pfam" id="PF07987">
    <property type="entry name" value="DUF1775"/>
    <property type="match status" value="1"/>
</dbReference>
<comment type="caution">
    <text evidence="4">The sequence shown here is derived from an EMBL/GenBank/DDBJ whole genome shotgun (WGS) entry which is preliminary data.</text>
</comment>
<evidence type="ECO:0000313" key="5">
    <source>
        <dbReference type="Proteomes" id="UP000567922"/>
    </source>
</evidence>
<dbReference type="RefSeq" id="WP_064439922.1">
    <property type="nucleotide sequence ID" value="NZ_BDDI01000006.1"/>
</dbReference>
<proteinExistence type="predicted"/>
<dbReference type="EMBL" id="JACHWS010000002">
    <property type="protein sequence ID" value="MBB3038033.1"/>
    <property type="molecule type" value="Genomic_DNA"/>
</dbReference>
<gene>
    <name evidence="4" type="ORF">FHU29_002482</name>
</gene>
<name>A0A839RPY7_9ACTN</name>
<keyword evidence="1" id="KW-0472">Membrane</keyword>
<dbReference type="AlphaFoldDB" id="A0A839RPY7"/>
<keyword evidence="5" id="KW-1185">Reference proteome</keyword>
<dbReference type="InterPro" id="IPR038507">
    <property type="entry name" value="YcnI-like_sf"/>
</dbReference>
<feature type="signal peptide" evidence="2">
    <location>
        <begin position="1"/>
        <end position="28"/>
    </location>
</feature>
<feature type="domain" description="YncI copper-binding" evidence="3">
    <location>
        <begin position="29"/>
        <end position="158"/>
    </location>
</feature>
<evidence type="ECO:0000259" key="3">
    <source>
        <dbReference type="Pfam" id="PF07987"/>
    </source>
</evidence>
<evidence type="ECO:0000256" key="2">
    <source>
        <dbReference type="SAM" id="SignalP"/>
    </source>
</evidence>
<keyword evidence="2" id="KW-0732">Signal</keyword>
<evidence type="ECO:0000256" key="1">
    <source>
        <dbReference type="SAM" id="Phobius"/>
    </source>
</evidence>
<dbReference type="CDD" id="cd08545">
    <property type="entry name" value="YcnI_like"/>
    <property type="match status" value="1"/>
</dbReference>
<organism evidence="4 5">
    <name type="scientific">Hoyosella altamirensis</name>
    <dbReference type="NCBI Taxonomy" id="616997"/>
    <lineage>
        <taxon>Bacteria</taxon>
        <taxon>Bacillati</taxon>
        <taxon>Actinomycetota</taxon>
        <taxon>Actinomycetes</taxon>
        <taxon>Mycobacteriales</taxon>
        <taxon>Hoyosellaceae</taxon>
        <taxon>Hoyosella</taxon>
    </lineage>
</organism>
<reference evidence="4 5" key="1">
    <citation type="submission" date="2020-08" db="EMBL/GenBank/DDBJ databases">
        <title>Sequencing the genomes of 1000 actinobacteria strains.</title>
        <authorList>
            <person name="Klenk H.-P."/>
        </authorList>
    </citation>
    <scope>NUCLEOTIDE SEQUENCE [LARGE SCALE GENOMIC DNA]</scope>
    <source>
        <strain evidence="4 5">DSM 45258</strain>
    </source>
</reference>
<dbReference type="Proteomes" id="UP000567922">
    <property type="component" value="Unassembled WGS sequence"/>
</dbReference>
<protein>
    <submittedName>
        <fullName evidence="4">Uncharacterized protein YcnI</fullName>
    </submittedName>
</protein>
<keyword evidence="1" id="KW-1133">Transmembrane helix</keyword>
<dbReference type="InterPro" id="IPR012533">
    <property type="entry name" value="YcnI-copper_dom"/>
</dbReference>
<dbReference type="Gene3D" id="2.60.40.2230">
    <property type="entry name" value="Uncharacterised protein YcnI-like PF07987, DUF1775"/>
    <property type="match status" value="1"/>
</dbReference>
<sequence length="207" mass="21744">MNRRILPALVVTSAAISLMLTSAPLAGAHVTVDAPEAESGGYTVLTFRVPTESDDASTTGLAVTLPEMRSVRTEPMPGWTSEIIRDQESGGTTEVRWENADGTGIAPGQFGLFRLSVGPLPSEEILPLPTVQSYSDGTLVEWFEEGSESEYPAPVVQLTANTEVQPAATSSSEYSDNTARWLGGAGLMLGALGAVLGFGAFVRKGRA</sequence>
<evidence type="ECO:0000313" key="4">
    <source>
        <dbReference type="EMBL" id="MBB3038033.1"/>
    </source>
</evidence>
<dbReference type="OrthoDB" id="9810871at2"/>
<keyword evidence="1" id="KW-0812">Transmembrane</keyword>
<feature type="chain" id="PRO_5032834591" evidence="2">
    <location>
        <begin position="29"/>
        <end position="207"/>
    </location>
</feature>
<accession>A0A839RPY7</accession>